<evidence type="ECO:0000256" key="2">
    <source>
        <dbReference type="PIRNR" id="PIRNR026508"/>
    </source>
</evidence>
<proteinExistence type="inferred from homology"/>
<dbReference type="Pfam" id="PF05816">
    <property type="entry name" value="TelA"/>
    <property type="match status" value="1"/>
</dbReference>
<name>A0A2A5RYS3_9LACT</name>
<evidence type="ECO:0000313" key="4">
    <source>
        <dbReference type="Proteomes" id="UP000218282"/>
    </source>
</evidence>
<organism evidence="3 4">
    <name type="scientific">Pseudolactococcus piscium</name>
    <dbReference type="NCBI Taxonomy" id="1364"/>
    <lineage>
        <taxon>Bacteria</taxon>
        <taxon>Bacillati</taxon>
        <taxon>Bacillota</taxon>
        <taxon>Bacilli</taxon>
        <taxon>Lactobacillales</taxon>
        <taxon>Streptococcaceae</taxon>
        <taxon>Pseudolactococcus</taxon>
    </lineage>
</organism>
<accession>A0A2A5RYS3</accession>
<dbReference type="Proteomes" id="UP000218282">
    <property type="component" value="Unassembled WGS sequence"/>
</dbReference>
<protein>
    <submittedName>
        <fullName evidence="3">Tellurite resistance protein TelA</fullName>
    </submittedName>
</protein>
<evidence type="ECO:0000313" key="3">
    <source>
        <dbReference type="EMBL" id="PCS06379.1"/>
    </source>
</evidence>
<gene>
    <name evidence="3" type="ORF">RU86_GL000335</name>
</gene>
<comment type="similarity">
    <text evidence="1 2">Belongs to the TelA family.</text>
</comment>
<comment type="caution">
    <text evidence="3">The sequence shown here is derived from an EMBL/GenBank/DDBJ whole genome shotgun (WGS) entry which is preliminary data.</text>
</comment>
<reference evidence="3 4" key="1">
    <citation type="submission" date="2014-12" db="EMBL/GenBank/DDBJ databases">
        <title>Draft genome sequences of 10 type strains of Lactococcus.</title>
        <authorList>
            <person name="Sun Z."/>
            <person name="Zhong Z."/>
            <person name="Liu W."/>
            <person name="Zhang W."/>
            <person name="Zhang H."/>
        </authorList>
    </citation>
    <scope>NUCLEOTIDE SEQUENCE [LARGE SCALE GENOMIC DNA]</scope>
    <source>
        <strain evidence="3 4">DSM 6634</strain>
    </source>
</reference>
<sequence length="381" mass="42478">MLADQDKTLTDVTVQEAQVISETQTPEATALSTLTEEELGKAKALSKSLDENNAQSVIEYGALAQKKIGDFSQSVLNKVQTKDLGDVGSALTDLMYQLQESNPNDLAAEDPGFFKKMFGKVKKSIFEVTQKYQKLGAGIDKISIKLSHEYKGLLDDNKTLETLYAENLDFFHALSVYIAGAELKIKELAEITIPQAQKDAESMADNAIAVQKISDLENYKNRLDKRQYDLKLARQITIQQAPQIRMIQNTNQELAEKIQTSINTAIPLWKNQVAIALTLLKQKDALTSQRIVSNTTNDLLTKNSEMLKQSSIEAARENERGVVDIETLKTTQANLIETIQETMTIQREGAIKRRQGEVELSQLEAEIKAKLLALSNKEKSE</sequence>
<dbReference type="PANTHER" id="PTHR38432:SF1">
    <property type="entry name" value="TELA-LIKE PROTEIN SAOUHSC_01408"/>
    <property type="match status" value="1"/>
</dbReference>
<dbReference type="InterPro" id="IPR008863">
    <property type="entry name" value="Toxic_anion-R_TelA"/>
</dbReference>
<keyword evidence="4" id="KW-1185">Reference proteome</keyword>
<evidence type="ECO:0000256" key="1">
    <source>
        <dbReference type="ARBA" id="ARBA00005541"/>
    </source>
</evidence>
<dbReference type="AlphaFoldDB" id="A0A2A5RYS3"/>
<dbReference type="EMBL" id="JXJW01000011">
    <property type="protein sequence ID" value="PCS06379.1"/>
    <property type="molecule type" value="Genomic_DNA"/>
</dbReference>
<dbReference type="PIRSF" id="PIRSF026508">
    <property type="entry name" value="TelA"/>
    <property type="match status" value="1"/>
</dbReference>
<dbReference type="PANTHER" id="PTHR38432">
    <property type="entry name" value="TELA-LIKE PROTEIN SAOUHSC_01408"/>
    <property type="match status" value="1"/>
</dbReference>